<feature type="domain" description="3-hydroxyisobutyrate dehydrogenase-like NAD-binding" evidence="6">
    <location>
        <begin position="167"/>
        <end position="287"/>
    </location>
</feature>
<dbReference type="Pfam" id="PF03446">
    <property type="entry name" value="NAD_binding_2"/>
    <property type="match status" value="1"/>
</dbReference>
<evidence type="ECO:0000256" key="3">
    <source>
        <dbReference type="ARBA" id="ARBA00023027"/>
    </source>
</evidence>
<dbReference type="Pfam" id="PF14833">
    <property type="entry name" value="NAD_binding_11"/>
    <property type="match status" value="1"/>
</dbReference>
<dbReference type="PANTHER" id="PTHR43060:SF15">
    <property type="entry name" value="3-HYDROXYISOBUTYRATE DEHYDROGENASE-LIKE 1, MITOCHONDRIAL-RELATED"/>
    <property type="match status" value="1"/>
</dbReference>
<dbReference type="SUPFAM" id="SSF48179">
    <property type="entry name" value="6-phosphogluconate dehydrogenase C-terminal domain-like"/>
    <property type="match status" value="1"/>
</dbReference>
<dbReference type="InterPro" id="IPR002204">
    <property type="entry name" value="3-OH-isobutyrate_DH-rel_CS"/>
</dbReference>
<keyword evidence="8" id="KW-1185">Reference proteome</keyword>
<evidence type="ECO:0000256" key="1">
    <source>
        <dbReference type="ARBA" id="ARBA00009080"/>
    </source>
</evidence>
<keyword evidence="3" id="KW-0520">NAD</keyword>
<evidence type="ECO:0000259" key="6">
    <source>
        <dbReference type="Pfam" id="PF14833"/>
    </source>
</evidence>
<gene>
    <name evidence="7" type="ORF">PIN31115_01525</name>
</gene>
<accession>A0A5E4TUH8</accession>
<evidence type="ECO:0000313" key="8">
    <source>
        <dbReference type="Proteomes" id="UP000333828"/>
    </source>
</evidence>
<feature type="active site" evidence="4">
    <location>
        <position position="173"/>
    </location>
</feature>
<name>A0A5E4TUH8_9BURK</name>
<dbReference type="GO" id="GO:0050661">
    <property type="term" value="F:NADP binding"/>
    <property type="evidence" value="ECO:0007669"/>
    <property type="project" value="InterPro"/>
</dbReference>
<dbReference type="RefSeq" id="WP_150683571.1">
    <property type="nucleotide sequence ID" value="NZ_CABPSI010000002.1"/>
</dbReference>
<feature type="domain" description="6-phosphogluconate dehydrogenase NADP-binding" evidence="5">
    <location>
        <begin position="5"/>
        <end position="164"/>
    </location>
</feature>
<dbReference type="PIRSF" id="PIRSF000103">
    <property type="entry name" value="HIBADH"/>
    <property type="match status" value="1"/>
</dbReference>
<dbReference type="InterPro" id="IPR029154">
    <property type="entry name" value="HIBADH-like_NADP-bd"/>
</dbReference>
<dbReference type="AlphaFoldDB" id="A0A5E4TUH8"/>
<dbReference type="InterPro" id="IPR006115">
    <property type="entry name" value="6PGDH_NADP-bd"/>
</dbReference>
<dbReference type="Gene3D" id="3.40.50.720">
    <property type="entry name" value="NAD(P)-binding Rossmann-like Domain"/>
    <property type="match status" value="1"/>
</dbReference>
<organism evidence="7 8">
    <name type="scientific">Pandoraea iniqua</name>
    <dbReference type="NCBI Taxonomy" id="2508288"/>
    <lineage>
        <taxon>Bacteria</taxon>
        <taxon>Pseudomonadati</taxon>
        <taxon>Pseudomonadota</taxon>
        <taxon>Betaproteobacteria</taxon>
        <taxon>Burkholderiales</taxon>
        <taxon>Burkholderiaceae</taxon>
        <taxon>Pandoraea</taxon>
    </lineage>
</organism>
<evidence type="ECO:0000259" key="5">
    <source>
        <dbReference type="Pfam" id="PF03446"/>
    </source>
</evidence>
<dbReference type="PANTHER" id="PTHR43060">
    <property type="entry name" value="3-HYDROXYISOBUTYRATE DEHYDROGENASE-LIKE 1, MITOCHONDRIAL-RELATED"/>
    <property type="match status" value="1"/>
</dbReference>
<dbReference type="GO" id="GO:0016491">
    <property type="term" value="F:oxidoreductase activity"/>
    <property type="evidence" value="ECO:0007669"/>
    <property type="project" value="UniProtKB-KW"/>
</dbReference>
<protein>
    <submittedName>
        <fullName evidence="7">2-hydroxy-3-oxopropionate reductase</fullName>
    </submittedName>
</protein>
<evidence type="ECO:0000256" key="4">
    <source>
        <dbReference type="PIRSR" id="PIRSR000103-1"/>
    </source>
</evidence>
<dbReference type="InterPro" id="IPR008927">
    <property type="entry name" value="6-PGluconate_DH-like_C_sf"/>
</dbReference>
<dbReference type="InterPro" id="IPR015815">
    <property type="entry name" value="HIBADH-related"/>
</dbReference>
<reference evidence="7 8" key="1">
    <citation type="submission" date="2019-08" db="EMBL/GenBank/DDBJ databases">
        <authorList>
            <person name="Peeters C."/>
        </authorList>
    </citation>
    <scope>NUCLEOTIDE SEQUENCE [LARGE SCALE GENOMIC DNA]</scope>
    <source>
        <strain evidence="7 8">LMG 31115</strain>
    </source>
</reference>
<dbReference type="EMBL" id="CABPSI010000002">
    <property type="protein sequence ID" value="VVD89599.1"/>
    <property type="molecule type" value="Genomic_DNA"/>
</dbReference>
<dbReference type="InterPro" id="IPR036291">
    <property type="entry name" value="NAD(P)-bd_dom_sf"/>
</dbReference>
<dbReference type="GO" id="GO:0051287">
    <property type="term" value="F:NAD binding"/>
    <property type="evidence" value="ECO:0007669"/>
    <property type="project" value="InterPro"/>
</dbReference>
<keyword evidence="2" id="KW-0560">Oxidoreductase</keyword>
<proteinExistence type="inferred from homology"/>
<dbReference type="SUPFAM" id="SSF51735">
    <property type="entry name" value="NAD(P)-binding Rossmann-fold domains"/>
    <property type="match status" value="1"/>
</dbReference>
<evidence type="ECO:0000256" key="2">
    <source>
        <dbReference type="ARBA" id="ARBA00023002"/>
    </source>
</evidence>
<dbReference type="PROSITE" id="PS00895">
    <property type="entry name" value="3_HYDROXYISOBUT_DH"/>
    <property type="match status" value="1"/>
</dbReference>
<dbReference type="GO" id="GO:0016054">
    <property type="term" value="P:organic acid catabolic process"/>
    <property type="evidence" value="ECO:0007669"/>
    <property type="project" value="UniProtKB-ARBA"/>
</dbReference>
<evidence type="ECO:0000313" key="7">
    <source>
        <dbReference type="EMBL" id="VVD89599.1"/>
    </source>
</evidence>
<dbReference type="InterPro" id="IPR013328">
    <property type="entry name" value="6PGD_dom2"/>
</dbReference>
<dbReference type="Gene3D" id="1.10.1040.10">
    <property type="entry name" value="N-(1-d-carboxylethyl)-l-norvaline Dehydrogenase, domain 2"/>
    <property type="match status" value="1"/>
</dbReference>
<dbReference type="Proteomes" id="UP000333828">
    <property type="component" value="Unassembled WGS sequence"/>
</dbReference>
<sequence>MTTYTIAFIGLGAMGGQMVRHLMAAGHRLHVYARRPEAAAAYVENGARAFSSPAQAAAEADFVITNVTTTHDVEQVLLGEDGVIHGARPGTICIDHSTISAEATRRMAARLAREGIQLVDAPVSGGPSRAADASLSIMVGAPREAFEKVKPLLATLGTTITHVGDTGAGQVAKACNQIVQVINIQGIAEAMLFAARNGVDQDKVIEAISQGLAGSRMLDMMGPKMAHRDFSAGIEARLHDKDFSMILDAVADAGLALPALTLVKGQLSTLMENGWGHDDTSSLLRVLEGQQKLH</sequence>
<comment type="similarity">
    <text evidence="1">Belongs to the HIBADH-related family.</text>
</comment>